<reference evidence="2 3" key="1">
    <citation type="journal article" date="2015" name="Stand. Genomic Sci.">
        <title>Genomic Encyclopedia of Bacterial and Archaeal Type Strains, Phase III: the genomes of soil and plant-associated and newly described type strains.</title>
        <authorList>
            <person name="Whitman W.B."/>
            <person name="Woyke T."/>
            <person name="Klenk H.P."/>
            <person name="Zhou Y."/>
            <person name="Lilburn T.G."/>
            <person name="Beck B.J."/>
            <person name="De Vos P."/>
            <person name="Vandamme P."/>
            <person name="Eisen J.A."/>
            <person name="Garrity G."/>
            <person name="Hugenholtz P."/>
            <person name="Kyrpides N.C."/>
        </authorList>
    </citation>
    <scope>NUCLEOTIDE SEQUENCE [LARGE SCALE GENOMIC DNA]</scope>
    <source>
        <strain evidence="2 3">ASC-9842</strain>
    </source>
</reference>
<sequence>MQAVPLLAVAAIAIAATAAAALPAAAANAQPAPESAAQATGNIAAPLGLELGKTRCARITQGPNHVRAGKAAWAGGDAIEIRNLERFNLPGLARVIVNCDAQDTVALVTLTFERPAFDDVRGKLDKRYDARRKTEANAENGYAEWLANNGSIEMLHAREGRQFTVAYWGKGAKARYFAYNGGGASAPASAAGKAPPPAVKQPAAL</sequence>
<dbReference type="EMBL" id="SGXM01000002">
    <property type="protein sequence ID" value="RZT39525.1"/>
    <property type="molecule type" value="Genomic_DNA"/>
</dbReference>
<evidence type="ECO:0000256" key="1">
    <source>
        <dbReference type="SAM" id="SignalP"/>
    </source>
</evidence>
<comment type="caution">
    <text evidence="2">The sequence shown here is derived from an EMBL/GenBank/DDBJ whole genome shotgun (WGS) entry which is preliminary data.</text>
</comment>
<accession>A0A4Q7S092</accession>
<organism evidence="2 3">
    <name type="scientific">Cupriavidus agavae</name>
    <dbReference type="NCBI Taxonomy" id="1001822"/>
    <lineage>
        <taxon>Bacteria</taxon>
        <taxon>Pseudomonadati</taxon>
        <taxon>Pseudomonadota</taxon>
        <taxon>Betaproteobacteria</taxon>
        <taxon>Burkholderiales</taxon>
        <taxon>Burkholderiaceae</taxon>
        <taxon>Cupriavidus</taxon>
    </lineage>
</organism>
<name>A0A4Q7S092_9BURK</name>
<feature type="chain" id="PRO_5021022836" evidence="1">
    <location>
        <begin position="21"/>
        <end position="205"/>
    </location>
</feature>
<protein>
    <submittedName>
        <fullName evidence="2">Uncharacterized protein</fullName>
    </submittedName>
</protein>
<dbReference type="AlphaFoldDB" id="A0A4Q7S092"/>
<proteinExistence type="predicted"/>
<dbReference type="Proteomes" id="UP000291078">
    <property type="component" value="Unassembled WGS sequence"/>
</dbReference>
<feature type="signal peptide" evidence="1">
    <location>
        <begin position="1"/>
        <end position="20"/>
    </location>
</feature>
<keyword evidence="3" id="KW-1185">Reference proteome</keyword>
<gene>
    <name evidence="2" type="ORF">EV147_2720</name>
</gene>
<evidence type="ECO:0000313" key="2">
    <source>
        <dbReference type="EMBL" id="RZT39525.1"/>
    </source>
</evidence>
<evidence type="ECO:0000313" key="3">
    <source>
        <dbReference type="Proteomes" id="UP000291078"/>
    </source>
</evidence>
<dbReference type="RefSeq" id="WP_235844724.1">
    <property type="nucleotide sequence ID" value="NZ_SGXM01000002.1"/>
</dbReference>
<keyword evidence="1" id="KW-0732">Signal</keyword>